<name>V4RN95_9HYPH</name>
<dbReference type="EMBL" id="AWXZ01000004">
    <property type="protein sequence ID" value="ESR27456.1"/>
    <property type="molecule type" value="Genomic_DNA"/>
</dbReference>
<dbReference type="STRING" id="631454.N177_0060"/>
<dbReference type="eggNOG" id="COG2226">
    <property type="taxonomic scope" value="Bacteria"/>
</dbReference>
<sequence length="46" mass="5119">MAGGCHLDRPIKALIESSGFKLDCIDMGYARGPKLLTYFYEGRARP</sequence>
<protein>
    <submittedName>
        <fullName evidence="1">Uncharacterized protein</fullName>
    </submittedName>
</protein>
<dbReference type="AlphaFoldDB" id="V4RN95"/>
<proteinExistence type="predicted"/>
<reference evidence="1 2" key="1">
    <citation type="journal article" date="2014" name="Genome Announc.">
        <title>Draft Genome Sequence of Lutibaculum baratangense Strain AMV1T, Isolated from a Mud Volcano in Andamans, India.</title>
        <authorList>
            <person name="Singh A."/>
            <person name="Sreenivas A."/>
            <person name="Sathyanarayana Reddy G."/>
            <person name="Pinnaka A.K."/>
            <person name="Shivaji S."/>
        </authorList>
    </citation>
    <scope>NUCLEOTIDE SEQUENCE [LARGE SCALE GENOMIC DNA]</scope>
    <source>
        <strain evidence="1 2">AMV1</strain>
    </source>
</reference>
<gene>
    <name evidence="1" type="ORF">N177_0060</name>
</gene>
<organism evidence="1 2">
    <name type="scientific">Lutibaculum baratangense AMV1</name>
    <dbReference type="NCBI Taxonomy" id="631454"/>
    <lineage>
        <taxon>Bacteria</taxon>
        <taxon>Pseudomonadati</taxon>
        <taxon>Pseudomonadota</taxon>
        <taxon>Alphaproteobacteria</taxon>
        <taxon>Hyphomicrobiales</taxon>
        <taxon>Tepidamorphaceae</taxon>
        <taxon>Lutibaculum</taxon>
    </lineage>
</organism>
<comment type="caution">
    <text evidence="1">The sequence shown here is derived from an EMBL/GenBank/DDBJ whole genome shotgun (WGS) entry which is preliminary data.</text>
</comment>
<accession>V4RN95</accession>
<keyword evidence="2" id="KW-1185">Reference proteome</keyword>
<dbReference type="Proteomes" id="UP000017819">
    <property type="component" value="Unassembled WGS sequence"/>
</dbReference>
<evidence type="ECO:0000313" key="2">
    <source>
        <dbReference type="Proteomes" id="UP000017819"/>
    </source>
</evidence>
<evidence type="ECO:0000313" key="1">
    <source>
        <dbReference type="EMBL" id="ESR27456.1"/>
    </source>
</evidence>